<proteinExistence type="predicted"/>
<keyword evidence="2" id="KW-1185">Reference proteome</keyword>
<dbReference type="InterPro" id="IPR019587">
    <property type="entry name" value="Polyketide_cyclase/dehydratase"/>
</dbReference>
<organism evidence="1 2">
    <name type="scientific">Niabella pedocola</name>
    <dbReference type="NCBI Taxonomy" id="1752077"/>
    <lineage>
        <taxon>Bacteria</taxon>
        <taxon>Pseudomonadati</taxon>
        <taxon>Bacteroidota</taxon>
        <taxon>Chitinophagia</taxon>
        <taxon>Chitinophagales</taxon>
        <taxon>Chitinophagaceae</taxon>
        <taxon>Niabella</taxon>
    </lineage>
</organism>
<accession>A0ABS8PXB5</accession>
<reference evidence="1 2" key="1">
    <citation type="submission" date="2021-11" db="EMBL/GenBank/DDBJ databases">
        <title>Genomic of Niabella pedocola.</title>
        <authorList>
            <person name="Wu T."/>
        </authorList>
    </citation>
    <scope>NUCLEOTIDE SEQUENCE [LARGE SCALE GENOMIC DNA]</scope>
    <source>
        <strain evidence="1 2">JCM 31011</strain>
    </source>
</reference>
<evidence type="ECO:0000313" key="1">
    <source>
        <dbReference type="EMBL" id="MCD2425696.1"/>
    </source>
</evidence>
<dbReference type="Proteomes" id="UP001199816">
    <property type="component" value="Unassembled WGS sequence"/>
</dbReference>
<gene>
    <name evidence="1" type="ORF">LQ567_23130</name>
</gene>
<protein>
    <submittedName>
        <fullName evidence="1">SRPBCC family protein</fullName>
    </submittedName>
</protein>
<name>A0ABS8PXB5_9BACT</name>
<dbReference type="RefSeq" id="WP_231008249.1">
    <property type="nucleotide sequence ID" value="NZ_JAJNEC010000007.1"/>
</dbReference>
<comment type="caution">
    <text evidence="1">The sequence shown here is derived from an EMBL/GenBank/DDBJ whole genome shotgun (WGS) entry which is preliminary data.</text>
</comment>
<evidence type="ECO:0000313" key="2">
    <source>
        <dbReference type="Proteomes" id="UP001199816"/>
    </source>
</evidence>
<sequence length="166" mass="19064">MKYIKLFIFSAVVLLLAITGVTLLLPSHVRVSRAVNLYAGNDSVLNQVKDLAQWKNWYPGFDTLELKDAVVANGRVISASVKNVQLWVINSSDSLVTVQMKKGEQPVRNSWKLIRYAHSDSLTLQNYMEFDFKWYPWERFSGLLLDGSYGRIMEQGLRQLKEQAHK</sequence>
<dbReference type="Pfam" id="PF10604">
    <property type="entry name" value="Polyketide_cyc2"/>
    <property type="match status" value="1"/>
</dbReference>
<dbReference type="EMBL" id="JAJNEC010000007">
    <property type="protein sequence ID" value="MCD2425696.1"/>
    <property type="molecule type" value="Genomic_DNA"/>
</dbReference>